<gene>
    <name evidence="2" type="ORF">FZEAL_10948</name>
</gene>
<protein>
    <submittedName>
        <fullName evidence="2">Uncharacterized protein</fullName>
    </submittedName>
</protein>
<sequence>MSGYFGKGNMDALFGNDCGFNFGNEANNFNGTRLQDIPGGSNTVGYAGNQQRVSPVQNNNGFAPVPGQFQQNQTNNSAVDPALMGANTQGQQQPMINTTSAAPTGQAPVYYTPGNANSMAGTPVSASGAQFQQPQQPQQPVQDNNNNNNNNGPISTQNMVRFQDQRKQAKELLQNNDVSAAMAKRQSMPRQQQQQMGLQNRPMYAVQPQQHMTGVSQQVVYPHMGMQQQQQPSQVQQQGFYPQMGMQQQPSRVQQQQPPQAQQQRPNNQQQVRLNQHQAQQH</sequence>
<keyword evidence="3" id="KW-1185">Reference proteome</keyword>
<proteinExistence type="predicted"/>
<reference evidence="2" key="2">
    <citation type="submission" date="2020-05" db="EMBL/GenBank/DDBJ databases">
        <authorList>
            <person name="Kim H.-S."/>
            <person name="Proctor R.H."/>
            <person name="Brown D.W."/>
        </authorList>
    </citation>
    <scope>NUCLEOTIDE SEQUENCE</scope>
    <source>
        <strain evidence="2">NRRL 22465</strain>
    </source>
</reference>
<reference evidence="2" key="1">
    <citation type="journal article" date="2020" name="BMC Genomics">
        <title>Correction to: Identification and distribution of gene clusters required for synthesis of sphingolipid metabolism inhibitors in diverse species of the filamentous fungus Fusarium.</title>
        <authorList>
            <person name="Kim H.S."/>
            <person name="Lohmar J.M."/>
            <person name="Busman M."/>
            <person name="Brown D.W."/>
            <person name="Naumann T.A."/>
            <person name="Divon H.H."/>
            <person name="Lysoe E."/>
            <person name="Uhlig S."/>
            <person name="Proctor R.H."/>
        </authorList>
    </citation>
    <scope>NUCLEOTIDE SEQUENCE</scope>
    <source>
        <strain evidence="2">NRRL 22465</strain>
    </source>
</reference>
<feature type="compositionally biased region" description="Polar residues" evidence="1">
    <location>
        <begin position="114"/>
        <end position="129"/>
    </location>
</feature>
<feature type="compositionally biased region" description="Low complexity" evidence="1">
    <location>
        <begin position="227"/>
        <end position="238"/>
    </location>
</feature>
<evidence type="ECO:0000256" key="1">
    <source>
        <dbReference type="SAM" id="MobiDB-lite"/>
    </source>
</evidence>
<feature type="region of interest" description="Disordered" evidence="1">
    <location>
        <begin position="180"/>
        <end position="199"/>
    </location>
</feature>
<accession>A0A8H4TSB0</accession>
<organism evidence="2 3">
    <name type="scientific">Fusarium zealandicum</name>
    <dbReference type="NCBI Taxonomy" id="1053134"/>
    <lineage>
        <taxon>Eukaryota</taxon>
        <taxon>Fungi</taxon>
        <taxon>Dikarya</taxon>
        <taxon>Ascomycota</taxon>
        <taxon>Pezizomycotina</taxon>
        <taxon>Sordariomycetes</taxon>
        <taxon>Hypocreomycetidae</taxon>
        <taxon>Hypocreales</taxon>
        <taxon>Nectriaceae</taxon>
        <taxon>Fusarium</taxon>
        <taxon>Fusarium staphyleae species complex</taxon>
    </lineage>
</organism>
<evidence type="ECO:0000313" key="2">
    <source>
        <dbReference type="EMBL" id="KAF4963223.1"/>
    </source>
</evidence>
<name>A0A8H4TSB0_9HYPO</name>
<dbReference type="EMBL" id="JABEYC010001649">
    <property type="protein sequence ID" value="KAF4963223.1"/>
    <property type="molecule type" value="Genomic_DNA"/>
</dbReference>
<feature type="compositionally biased region" description="Low complexity" evidence="1">
    <location>
        <begin position="130"/>
        <end position="156"/>
    </location>
</feature>
<evidence type="ECO:0000313" key="3">
    <source>
        <dbReference type="Proteomes" id="UP000635477"/>
    </source>
</evidence>
<dbReference type="AlphaFoldDB" id="A0A8H4TSB0"/>
<feature type="non-terminal residue" evidence="2">
    <location>
        <position position="282"/>
    </location>
</feature>
<feature type="compositionally biased region" description="Low complexity" evidence="1">
    <location>
        <begin position="247"/>
        <end position="276"/>
    </location>
</feature>
<feature type="region of interest" description="Disordered" evidence="1">
    <location>
        <begin position="114"/>
        <end position="156"/>
    </location>
</feature>
<comment type="caution">
    <text evidence="2">The sequence shown here is derived from an EMBL/GenBank/DDBJ whole genome shotgun (WGS) entry which is preliminary data.</text>
</comment>
<dbReference type="Proteomes" id="UP000635477">
    <property type="component" value="Unassembled WGS sequence"/>
</dbReference>
<feature type="region of interest" description="Disordered" evidence="1">
    <location>
        <begin position="225"/>
        <end position="282"/>
    </location>
</feature>